<dbReference type="InterPro" id="IPR051610">
    <property type="entry name" value="GPI/OXD"/>
</dbReference>
<dbReference type="InterPro" id="IPR013096">
    <property type="entry name" value="Cupin_2"/>
</dbReference>
<feature type="compositionally biased region" description="Basic and acidic residues" evidence="2">
    <location>
        <begin position="53"/>
        <end position="65"/>
    </location>
</feature>
<sequence length="267" mass="28496">MLVTPLPAVSMVTESGHAASYTGRTPSSRQESRRVPHPQHSPENRASLSEGDDSGHSSERGHGKIVDPVVSKHIINDGEKMEQESQPAAMPSLVVNVGDVNEVEHIGGDHWGSARKALTPALDARPGRLGANLLRIPPGRTAFPFHTHAREDEVFFVLSGRGVFRYGDTVQEIRAGDCISCPAGTGVGHQLANPFDEDLVYLAVGMNDPHEVCTYPDSGKVMVRSLKTVGRLAEAPYMDGELARPKVLDLAQSLLAAANPSGAASED</sequence>
<name>A0A4Q2A965_9BURK</name>
<dbReference type="PANTHER" id="PTHR35848">
    <property type="entry name" value="OXALATE-BINDING PROTEIN"/>
    <property type="match status" value="1"/>
</dbReference>
<evidence type="ECO:0000256" key="1">
    <source>
        <dbReference type="ARBA" id="ARBA00022723"/>
    </source>
</evidence>
<keyword evidence="1" id="KW-0479">Metal-binding</keyword>
<dbReference type="Pfam" id="PF07883">
    <property type="entry name" value="Cupin_2"/>
    <property type="match status" value="1"/>
</dbReference>
<evidence type="ECO:0000256" key="2">
    <source>
        <dbReference type="SAM" id="MobiDB-lite"/>
    </source>
</evidence>
<reference evidence="4 5" key="1">
    <citation type="submission" date="2018-08" db="EMBL/GenBank/DDBJ databases">
        <title>Mountain-cultivated ginseng endophyte, Burkholderia stabilis and its activity against ginseng root rot disease.</title>
        <authorList>
            <person name="Tapan Kumar M."/>
            <person name="Bae H."/>
            <person name="Shanmugam G."/>
            <person name="Jeon J."/>
        </authorList>
    </citation>
    <scope>NUCLEOTIDE SEQUENCE [LARGE SCALE GENOMIC DNA]</scope>
    <source>
        <strain evidence="4 5">EB159</strain>
    </source>
</reference>
<dbReference type="PANTHER" id="PTHR35848:SF6">
    <property type="entry name" value="CUPIN TYPE-2 DOMAIN-CONTAINING PROTEIN"/>
    <property type="match status" value="1"/>
</dbReference>
<dbReference type="InterPro" id="IPR011051">
    <property type="entry name" value="RmlC_Cupin_sf"/>
</dbReference>
<dbReference type="EMBL" id="QWEX01000003">
    <property type="protein sequence ID" value="RXV65829.1"/>
    <property type="molecule type" value="Genomic_DNA"/>
</dbReference>
<dbReference type="GO" id="GO:0046872">
    <property type="term" value="F:metal ion binding"/>
    <property type="evidence" value="ECO:0007669"/>
    <property type="project" value="UniProtKB-KW"/>
</dbReference>
<dbReference type="Proteomes" id="UP000289650">
    <property type="component" value="Unassembled WGS sequence"/>
</dbReference>
<gene>
    <name evidence="4" type="ORF">D1006_38130</name>
</gene>
<dbReference type="CDD" id="cd02224">
    <property type="entry name" value="cupin_SPO2919-like"/>
    <property type="match status" value="1"/>
</dbReference>
<evidence type="ECO:0000313" key="5">
    <source>
        <dbReference type="Proteomes" id="UP000289650"/>
    </source>
</evidence>
<comment type="caution">
    <text evidence="4">The sequence shown here is derived from an EMBL/GenBank/DDBJ whole genome shotgun (WGS) entry which is preliminary data.</text>
</comment>
<evidence type="ECO:0000313" key="4">
    <source>
        <dbReference type="EMBL" id="RXV65829.1"/>
    </source>
</evidence>
<evidence type="ECO:0000259" key="3">
    <source>
        <dbReference type="Pfam" id="PF07883"/>
    </source>
</evidence>
<dbReference type="OrthoDB" id="116921at2"/>
<dbReference type="InterPro" id="IPR014710">
    <property type="entry name" value="RmlC-like_jellyroll"/>
</dbReference>
<protein>
    <submittedName>
        <fullName evidence="4">Cupin domain-containing protein</fullName>
    </submittedName>
</protein>
<dbReference type="AlphaFoldDB" id="A0A4Q2A965"/>
<feature type="domain" description="Cupin type-2" evidence="3">
    <location>
        <begin position="133"/>
        <end position="204"/>
    </location>
</feature>
<feature type="region of interest" description="Disordered" evidence="2">
    <location>
        <begin position="1"/>
        <end position="70"/>
    </location>
</feature>
<accession>A0A4Q2A965</accession>
<dbReference type="Gene3D" id="2.60.120.10">
    <property type="entry name" value="Jelly Rolls"/>
    <property type="match status" value="1"/>
</dbReference>
<proteinExistence type="predicted"/>
<dbReference type="SUPFAM" id="SSF51182">
    <property type="entry name" value="RmlC-like cupins"/>
    <property type="match status" value="1"/>
</dbReference>
<organism evidence="4 5">
    <name type="scientific">Burkholderia stabilis</name>
    <dbReference type="NCBI Taxonomy" id="95485"/>
    <lineage>
        <taxon>Bacteria</taxon>
        <taxon>Pseudomonadati</taxon>
        <taxon>Pseudomonadota</taxon>
        <taxon>Betaproteobacteria</taxon>
        <taxon>Burkholderiales</taxon>
        <taxon>Burkholderiaceae</taxon>
        <taxon>Burkholderia</taxon>
        <taxon>Burkholderia cepacia complex</taxon>
    </lineage>
</organism>